<keyword evidence="3 7" id="KW-0812">Transmembrane</keyword>
<dbReference type="Proteomes" id="UP001320420">
    <property type="component" value="Unassembled WGS sequence"/>
</dbReference>
<dbReference type="EMBL" id="JAKJXP020000062">
    <property type="protein sequence ID" value="KAK7750525.1"/>
    <property type="molecule type" value="Genomic_DNA"/>
</dbReference>
<dbReference type="SUPFAM" id="SSF103473">
    <property type="entry name" value="MFS general substrate transporter"/>
    <property type="match status" value="1"/>
</dbReference>
<dbReference type="InterPro" id="IPR020846">
    <property type="entry name" value="MFS_dom"/>
</dbReference>
<dbReference type="InterPro" id="IPR011701">
    <property type="entry name" value="MFS"/>
</dbReference>
<evidence type="ECO:0000256" key="3">
    <source>
        <dbReference type="ARBA" id="ARBA00022692"/>
    </source>
</evidence>
<dbReference type="InterPro" id="IPR036259">
    <property type="entry name" value="MFS_trans_sf"/>
</dbReference>
<organism evidence="9 10">
    <name type="scientific">Diatrype stigma</name>
    <dbReference type="NCBI Taxonomy" id="117547"/>
    <lineage>
        <taxon>Eukaryota</taxon>
        <taxon>Fungi</taxon>
        <taxon>Dikarya</taxon>
        <taxon>Ascomycota</taxon>
        <taxon>Pezizomycotina</taxon>
        <taxon>Sordariomycetes</taxon>
        <taxon>Xylariomycetidae</taxon>
        <taxon>Xylariales</taxon>
        <taxon>Diatrypaceae</taxon>
        <taxon>Diatrype</taxon>
    </lineage>
</organism>
<feature type="transmembrane region" description="Helical" evidence="7">
    <location>
        <begin position="33"/>
        <end position="57"/>
    </location>
</feature>
<keyword evidence="10" id="KW-1185">Reference proteome</keyword>
<dbReference type="CDD" id="cd17325">
    <property type="entry name" value="MFS_MdtG_SLC18_like"/>
    <property type="match status" value="1"/>
</dbReference>
<feature type="compositionally biased region" description="Polar residues" evidence="6">
    <location>
        <begin position="248"/>
        <end position="277"/>
    </location>
</feature>
<evidence type="ECO:0000256" key="6">
    <source>
        <dbReference type="SAM" id="MobiDB-lite"/>
    </source>
</evidence>
<feature type="transmembrane region" description="Helical" evidence="7">
    <location>
        <begin position="193"/>
        <end position="213"/>
    </location>
</feature>
<keyword evidence="4 7" id="KW-1133">Transmembrane helix</keyword>
<comment type="subcellular location">
    <subcellularLocation>
        <location evidence="1">Membrane</location>
        <topology evidence="1">Multi-pass membrane protein</topology>
    </subcellularLocation>
</comment>
<gene>
    <name evidence="9" type="ORF">SLS62_007501</name>
</gene>
<feature type="transmembrane region" description="Helical" evidence="7">
    <location>
        <begin position="414"/>
        <end position="439"/>
    </location>
</feature>
<keyword evidence="2" id="KW-0813">Transport</keyword>
<feature type="transmembrane region" description="Helical" evidence="7">
    <location>
        <begin position="383"/>
        <end position="402"/>
    </location>
</feature>
<feature type="transmembrane region" description="Helical" evidence="7">
    <location>
        <begin position="492"/>
        <end position="510"/>
    </location>
</feature>
<evidence type="ECO:0000256" key="5">
    <source>
        <dbReference type="ARBA" id="ARBA00023136"/>
    </source>
</evidence>
<feature type="transmembrane region" description="Helical" evidence="7">
    <location>
        <begin position="321"/>
        <end position="344"/>
    </location>
</feature>
<dbReference type="PANTHER" id="PTHR23506:SF23">
    <property type="entry name" value="GH10249P"/>
    <property type="match status" value="1"/>
</dbReference>
<dbReference type="Pfam" id="PF07690">
    <property type="entry name" value="MFS_1"/>
    <property type="match status" value="1"/>
</dbReference>
<feature type="transmembrane region" description="Helical" evidence="7">
    <location>
        <begin position="136"/>
        <end position="154"/>
    </location>
</feature>
<feature type="transmembrane region" description="Helical" evidence="7">
    <location>
        <begin position="356"/>
        <end position="376"/>
    </location>
</feature>
<evidence type="ECO:0000256" key="2">
    <source>
        <dbReference type="ARBA" id="ARBA00022448"/>
    </source>
</evidence>
<dbReference type="GO" id="GO:0016020">
    <property type="term" value="C:membrane"/>
    <property type="evidence" value="ECO:0007669"/>
    <property type="project" value="UniProtKB-SubCell"/>
</dbReference>
<name>A0AAN9ULN9_9PEZI</name>
<dbReference type="Gene3D" id="1.20.1250.20">
    <property type="entry name" value="MFS general substrate transporter like domains"/>
    <property type="match status" value="2"/>
</dbReference>
<sequence length="527" mass="55938">MALLANVRQFLSGTSKNTSSKPPYLLKQRSSTLTIVLTVSLAIFTDIFFYALIIPVIPFSLTIQVGIPEEQVQRWTSLLLACYSLALLVGSPVFGLYADHSPSRRWPLLIGLVMLTASTLLLCLGRTISLLVVGRLLQGLSAAIVWSVGCALLVDTMGNAAGVAMGYVNVAMAVGLMIAPVVGGAVYEACGYYAVFYIAFGIVALDILMRLAMIEKKVAWQWLPEAESDPEPGPDVEKANPLAAAETGVTSDPSGPGNAQSAPTGYTSTKDSAQQIKSEAVPREEVSKPNNPRPQTPSSASQRWRKKDAVLMLLKSPRLLASLYGIVVGASVMMGFDAVLALFLQATFGWTSTAAGILFLAIFLPSFVSPLVGWLSDRYGARWPTFGGFCASVPLLICLRFVDTDTTSDKVLLGFLLALLGCAFTFANTPLMAEVSYVIDALAAAHPGIFGAKGIYGLGYGLWTMAFALGGTVGPLWSGYVLAGAGWGTTTWSFGLWTASAAVVAFFWLGHKTTKTPTPQEGSTSPT</sequence>
<dbReference type="PANTHER" id="PTHR23506">
    <property type="entry name" value="GH10249P"/>
    <property type="match status" value="1"/>
</dbReference>
<dbReference type="InterPro" id="IPR050930">
    <property type="entry name" value="MFS_Vesicular_Transporter"/>
</dbReference>
<evidence type="ECO:0000256" key="7">
    <source>
        <dbReference type="SAM" id="Phobius"/>
    </source>
</evidence>
<reference evidence="9 10" key="1">
    <citation type="submission" date="2024-02" db="EMBL/GenBank/DDBJ databases">
        <title>De novo assembly and annotation of 12 fungi associated with fruit tree decline syndrome in Ontario, Canada.</title>
        <authorList>
            <person name="Sulman M."/>
            <person name="Ellouze W."/>
            <person name="Ilyukhin E."/>
        </authorList>
    </citation>
    <scope>NUCLEOTIDE SEQUENCE [LARGE SCALE GENOMIC DNA]</scope>
    <source>
        <strain evidence="9 10">M11/M66-122</strain>
    </source>
</reference>
<feature type="region of interest" description="Disordered" evidence="6">
    <location>
        <begin position="246"/>
        <end position="303"/>
    </location>
</feature>
<evidence type="ECO:0000256" key="1">
    <source>
        <dbReference type="ARBA" id="ARBA00004141"/>
    </source>
</evidence>
<dbReference type="AlphaFoldDB" id="A0AAN9ULN9"/>
<feature type="transmembrane region" description="Helical" evidence="7">
    <location>
        <begin position="77"/>
        <end position="97"/>
    </location>
</feature>
<evidence type="ECO:0000313" key="10">
    <source>
        <dbReference type="Proteomes" id="UP001320420"/>
    </source>
</evidence>
<feature type="domain" description="Major facilitator superfamily (MFS) profile" evidence="8">
    <location>
        <begin position="35"/>
        <end position="513"/>
    </location>
</feature>
<dbReference type="GO" id="GO:0022857">
    <property type="term" value="F:transmembrane transporter activity"/>
    <property type="evidence" value="ECO:0007669"/>
    <property type="project" value="InterPro"/>
</dbReference>
<keyword evidence="5 7" id="KW-0472">Membrane</keyword>
<proteinExistence type="predicted"/>
<accession>A0AAN9ULN9</accession>
<dbReference type="PROSITE" id="PS50850">
    <property type="entry name" value="MFS"/>
    <property type="match status" value="1"/>
</dbReference>
<evidence type="ECO:0000313" key="9">
    <source>
        <dbReference type="EMBL" id="KAK7750525.1"/>
    </source>
</evidence>
<feature type="transmembrane region" description="Helical" evidence="7">
    <location>
        <begin position="166"/>
        <end position="187"/>
    </location>
</feature>
<evidence type="ECO:0000259" key="8">
    <source>
        <dbReference type="PROSITE" id="PS50850"/>
    </source>
</evidence>
<protein>
    <recommendedName>
        <fullName evidence="8">Major facilitator superfamily (MFS) profile domain-containing protein</fullName>
    </recommendedName>
</protein>
<evidence type="ECO:0000256" key="4">
    <source>
        <dbReference type="ARBA" id="ARBA00022989"/>
    </source>
</evidence>
<feature type="transmembrane region" description="Helical" evidence="7">
    <location>
        <begin position="109"/>
        <end position="130"/>
    </location>
</feature>
<feature type="transmembrane region" description="Helical" evidence="7">
    <location>
        <begin position="460"/>
        <end position="480"/>
    </location>
</feature>
<comment type="caution">
    <text evidence="9">The sequence shown here is derived from an EMBL/GenBank/DDBJ whole genome shotgun (WGS) entry which is preliminary data.</text>
</comment>